<dbReference type="Proteomes" id="UP000095287">
    <property type="component" value="Unplaced"/>
</dbReference>
<evidence type="ECO:0000313" key="2">
    <source>
        <dbReference type="Proteomes" id="UP000095287"/>
    </source>
</evidence>
<reference evidence="3" key="1">
    <citation type="submission" date="2016-11" db="UniProtKB">
        <authorList>
            <consortium name="WormBaseParasite"/>
        </authorList>
    </citation>
    <scope>IDENTIFICATION</scope>
</reference>
<feature type="region of interest" description="Disordered" evidence="1">
    <location>
        <begin position="1"/>
        <end position="20"/>
    </location>
</feature>
<name>A0A1I7YQD8_9BILA</name>
<dbReference type="WBParaSite" id="L893_g1842.t1">
    <property type="protein sequence ID" value="L893_g1842.t1"/>
    <property type="gene ID" value="L893_g1842"/>
</dbReference>
<accession>A0A1I7YQD8</accession>
<organism evidence="2 3">
    <name type="scientific">Steinernema glaseri</name>
    <dbReference type="NCBI Taxonomy" id="37863"/>
    <lineage>
        <taxon>Eukaryota</taxon>
        <taxon>Metazoa</taxon>
        <taxon>Ecdysozoa</taxon>
        <taxon>Nematoda</taxon>
        <taxon>Chromadorea</taxon>
        <taxon>Rhabditida</taxon>
        <taxon>Tylenchina</taxon>
        <taxon>Panagrolaimomorpha</taxon>
        <taxon>Strongyloidoidea</taxon>
        <taxon>Steinernematidae</taxon>
        <taxon>Steinernema</taxon>
    </lineage>
</organism>
<evidence type="ECO:0000313" key="3">
    <source>
        <dbReference type="WBParaSite" id="L893_g1842.t1"/>
    </source>
</evidence>
<dbReference type="AlphaFoldDB" id="A0A1I7YQD8"/>
<protein>
    <submittedName>
        <fullName evidence="3">Uncharacterized protein</fullName>
    </submittedName>
</protein>
<keyword evidence="2" id="KW-1185">Reference proteome</keyword>
<proteinExistence type="predicted"/>
<evidence type="ECO:0000256" key="1">
    <source>
        <dbReference type="SAM" id="MobiDB-lite"/>
    </source>
</evidence>
<sequence length="144" mass="16058">MRSFRLSAPEFGSPELSRATNGATRPYQLARVVGCTKTDNHQLKCFTTWRVLAGLVSAAAAHSLEKKRPRTMEHRLYRAINKTALGDKISDQMDCADVGVVEKRGTKVPTAALRGRYDSLRHSAPRVLFFFMQTVLCVSAEMVE</sequence>